<dbReference type="PANTHER" id="PTHR39428">
    <property type="entry name" value="F420H(2)-DEPENDENT QUINONE REDUCTASE RV1261C"/>
    <property type="match status" value="1"/>
</dbReference>
<dbReference type="STRING" id="1909395.BKM31_35820"/>
<accession>A0A1V0AL16</accession>
<dbReference type="GO" id="GO:0005886">
    <property type="term" value="C:plasma membrane"/>
    <property type="evidence" value="ECO:0007669"/>
    <property type="project" value="TreeGrafter"/>
</dbReference>
<dbReference type="Gene3D" id="1.20.120.520">
    <property type="entry name" value="nmb1532 protein domain like"/>
    <property type="match status" value="1"/>
</dbReference>
<proteinExistence type="inferred from homology"/>
<dbReference type="Pfam" id="PF04075">
    <property type="entry name" value="F420H2_quin_red"/>
    <property type="match status" value="1"/>
</dbReference>
<dbReference type="SUPFAM" id="SSF50475">
    <property type="entry name" value="FMN-binding split barrel"/>
    <property type="match status" value="1"/>
</dbReference>
<sequence>MWVHPKDSELTDFNQQVIEEFRANGGKVGGMFEGAPLVLLTTVGARTGRRRTNPAVYLRDGERILVFASNAGAATHPAWYHNVLAEPRVTVELGTATFAARAVPLDGEERDRLYARQAALDPAFAAYQEQTERVIPVVALYPERERLRAFGDELVRIHAHLRGELARLRAGEAGAGDDLRTHCLAFCEALTFHHSGEDRVAFPHLERLFPELKAALDRLREEHGVLARLVGELRAASDPATLDRVATEMEAHFAYEEERLVPVLNSLEEVPWAVR</sequence>
<keyword evidence="5" id="KW-1185">Reference proteome</keyword>
<dbReference type="AlphaFoldDB" id="A0A1V0AL16"/>
<reference evidence="5" key="1">
    <citation type="journal article" date="2017" name="Med. Chem. Commun.">
        <title>Nonomuraea sp. ATCC 55076 harbours the largest actinomycete chromosome to date and the kistamicin biosynthetic gene cluster.</title>
        <authorList>
            <person name="Nazari B."/>
            <person name="Forneris C.C."/>
            <person name="Gibson M.I."/>
            <person name="Moon K."/>
            <person name="Schramma K.R."/>
            <person name="Seyedsayamdost M.R."/>
        </authorList>
    </citation>
    <scope>NUCLEOTIDE SEQUENCE [LARGE SCALE GENOMIC DNA]</scope>
    <source>
        <strain evidence="5">ATCC 55076</strain>
    </source>
</reference>
<dbReference type="GO" id="GO:0070967">
    <property type="term" value="F:coenzyme F420 binding"/>
    <property type="evidence" value="ECO:0007669"/>
    <property type="project" value="TreeGrafter"/>
</dbReference>
<evidence type="ECO:0000313" key="5">
    <source>
        <dbReference type="Proteomes" id="UP000190797"/>
    </source>
</evidence>
<dbReference type="PANTHER" id="PTHR39428:SF1">
    <property type="entry name" value="F420H(2)-DEPENDENT QUINONE REDUCTASE RV1261C"/>
    <property type="match status" value="1"/>
</dbReference>
<dbReference type="NCBIfam" id="TIGR00026">
    <property type="entry name" value="hi_GC_TIGR00026"/>
    <property type="match status" value="1"/>
</dbReference>
<evidence type="ECO:0000259" key="3">
    <source>
        <dbReference type="Pfam" id="PF01814"/>
    </source>
</evidence>
<evidence type="ECO:0000313" key="4">
    <source>
        <dbReference type="EMBL" id="AQZ70916.1"/>
    </source>
</evidence>
<protein>
    <recommendedName>
        <fullName evidence="3">Hemerythrin-like domain-containing protein</fullName>
    </recommendedName>
</protein>
<dbReference type="InterPro" id="IPR012312">
    <property type="entry name" value="Hemerythrin-like"/>
</dbReference>
<gene>
    <name evidence="4" type="ORF">BKM31_35820</name>
</gene>
<dbReference type="GO" id="GO:0016491">
    <property type="term" value="F:oxidoreductase activity"/>
    <property type="evidence" value="ECO:0007669"/>
    <property type="project" value="InterPro"/>
</dbReference>
<evidence type="ECO:0000256" key="1">
    <source>
        <dbReference type="ARBA" id="ARBA00008710"/>
    </source>
</evidence>
<dbReference type="InterPro" id="IPR004378">
    <property type="entry name" value="F420H2_quin_Rdtase"/>
</dbReference>
<comment type="similarity">
    <text evidence="1">Belongs to the F420H(2)-dependent quinone reductase family.</text>
</comment>
<feature type="domain" description="Hemerythrin-like" evidence="3">
    <location>
        <begin position="152"/>
        <end position="264"/>
    </location>
</feature>
<dbReference type="KEGG" id="noa:BKM31_35820"/>
<name>A0A1V0AL16_9ACTN</name>
<organism evidence="4 5">
    <name type="scientific">[Actinomadura] parvosata subsp. kistnae</name>
    <dbReference type="NCBI Taxonomy" id="1909395"/>
    <lineage>
        <taxon>Bacteria</taxon>
        <taxon>Bacillati</taxon>
        <taxon>Actinomycetota</taxon>
        <taxon>Actinomycetes</taxon>
        <taxon>Streptosporangiales</taxon>
        <taxon>Streptosporangiaceae</taxon>
        <taxon>Nonomuraea</taxon>
    </lineage>
</organism>
<comment type="catalytic activity">
    <reaction evidence="2">
        <text>oxidized coenzyme F420-(gamma-L-Glu)(n) + a quinol + H(+) = reduced coenzyme F420-(gamma-L-Glu)(n) + a quinone</text>
        <dbReference type="Rhea" id="RHEA:39663"/>
        <dbReference type="Rhea" id="RHEA-COMP:12939"/>
        <dbReference type="Rhea" id="RHEA-COMP:14378"/>
        <dbReference type="ChEBI" id="CHEBI:15378"/>
        <dbReference type="ChEBI" id="CHEBI:24646"/>
        <dbReference type="ChEBI" id="CHEBI:132124"/>
        <dbReference type="ChEBI" id="CHEBI:133980"/>
        <dbReference type="ChEBI" id="CHEBI:139511"/>
    </reaction>
</comment>
<dbReference type="Gene3D" id="2.30.110.10">
    <property type="entry name" value="Electron Transport, Fmn-binding Protein, Chain A"/>
    <property type="match status" value="1"/>
</dbReference>
<dbReference type="Proteomes" id="UP000190797">
    <property type="component" value="Chromosome"/>
</dbReference>
<evidence type="ECO:0000256" key="2">
    <source>
        <dbReference type="ARBA" id="ARBA00049106"/>
    </source>
</evidence>
<dbReference type="Pfam" id="PF01814">
    <property type="entry name" value="Hemerythrin"/>
    <property type="match status" value="1"/>
</dbReference>
<dbReference type="EMBL" id="CP017717">
    <property type="protein sequence ID" value="AQZ70916.1"/>
    <property type="molecule type" value="Genomic_DNA"/>
</dbReference>
<dbReference type="InterPro" id="IPR012349">
    <property type="entry name" value="Split_barrel_FMN-bd"/>
</dbReference>